<gene>
    <name evidence="13" type="primary">Slc16a10</name>
</gene>
<evidence type="ECO:0000256" key="2">
    <source>
        <dbReference type="ARBA" id="ARBA00006727"/>
    </source>
</evidence>
<comment type="catalytic activity">
    <reaction evidence="8">
        <text>3,3',5-triiodo-L-thyronine(out) = 3,3',5-triiodo-L-thyronine(in)</text>
        <dbReference type="Rhea" id="RHEA:71811"/>
        <dbReference type="ChEBI" id="CHEBI:533015"/>
    </reaction>
    <physiologicalReaction direction="left-to-right" evidence="8">
        <dbReference type="Rhea" id="RHEA:71812"/>
    </physiologicalReaction>
    <physiologicalReaction direction="right-to-left" evidence="8">
        <dbReference type="Rhea" id="RHEA:71813"/>
    </physiologicalReaction>
</comment>
<organism evidence="12 13">
    <name type="scientific">Octodon degus</name>
    <name type="common">Degu</name>
    <name type="synonym">Sciurus degus</name>
    <dbReference type="NCBI Taxonomy" id="10160"/>
    <lineage>
        <taxon>Eukaryota</taxon>
        <taxon>Metazoa</taxon>
        <taxon>Chordata</taxon>
        <taxon>Craniata</taxon>
        <taxon>Vertebrata</taxon>
        <taxon>Euteleostomi</taxon>
        <taxon>Mammalia</taxon>
        <taxon>Eutheria</taxon>
        <taxon>Euarchontoglires</taxon>
        <taxon>Glires</taxon>
        <taxon>Rodentia</taxon>
        <taxon>Hystricomorpha</taxon>
        <taxon>Octodontidae</taxon>
        <taxon>Octodon</taxon>
    </lineage>
</organism>
<evidence type="ECO:0000256" key="4">
    <source>
        <dbReference type="ARBA" id="ARBA00022475"/>
    </source>
</evidence>
<accession>A0A6P6F0L3</accession>
<keyword evidence="3" id="KW-0813">Transport</keyword>
<feature type="transmembrane region" description="Helical" evidence="11">
    <location>
        <begin position="65"/>
        <end position="90"/>
    </location>
</feature>
<evidence type="ECO:0000313" key="12">
    <source>
        <dbReference type="Proteomes" id="UP000515203"/>
    </source>
</evidence>
<evidence type="ECO:0000256" key="8">
    <source>
        <dbReference type="ARBA" id="ARBA00050480"/>
    </source>
</evidence>
<evidence type="ECO:0000256" key="3">
    <source>
        <dbReference type="ARBA" id="ARBA00022448"/>
    </source>
</evidence>
<protein>
    <submittedName>
        <fullName evidence="13">Monocarboxylate transporter 10 isoform X2</fullName>
    </submittedName>
</protein>
<dbReference type="Pfam" id="PF07690">
    <property type="entry name" value="MFS_1"/>
    <property type="match status" value="1"/>
</dbReference>
<keyword evidence="4" id="KW-1003">Cell membrane</keyword>
<feature type="transmembrane region" description="Helical" evidence="11">
    <location>
        <begin position="110"/>
        <end position="132"/>
    </location>
</feature>
<dbReference type="RefSeq" id="XP_023578071.1">
    <property type="nucleotide sequence ID" value="XM_023722303.1"/>
</dbReference>
<dbReference type="GO" id="GO:0015349">
    <property type="term" value="F:thyroid hormone transmembrane transporter activity"/>
    <property type="evidence" value="ECO:0007669"/>
    <property type="project" value="UniProtKB-ARBA"/>
</dbReference>
<feature type="transmembrane region" description="Helical" evidence="11">
    <location>
        <begin position="305"/>
        <end position="324"/>
    </location>
</feature>
<dbReference type="GO" id="GO:0016323">
    <property type="term" value="C:basolateral plasma membrane"/>
    <property type="evidence" value="ECO:0007669"/>
    <property type="project" value="TreeGrafter"/>
</dbReference>
<dbReference type="Proteomes" id="UP000515203">
    <property type="component" value="Unplaced"/>
</dbReference>
<keyword evidence="5 11" id="KW-0812">Transmembrane</keyword>
<feature type="transmembrane region" description="Helical" evidence="11">
    <location>
        <begin position="331"/>
        <end position="359"/>
    </location>
</feature>
<comment type="subcellular location">
    <subcellularLocation>
        <location evidence="1">Cell membrane</location>
        <topology evidence="1">Multi-pass membrane protein</topology>
    </subcellularLocation>
</comment>
<dbReference type="FunFam" id="1.20.1250.20:FF:000156">
    <property type="entry name" value="monocarboxylate transporter 8 isoform X1"/>
    <property type="match status" value="1"/>
</dbReference>
<sequence length="461" mass="49711">MVPAREQPGAAMGTSEAPPPGPASAEGAALRGPGPSDDSEAAAEKVEVELAGPEPREPPEGGWGWLVMLAAMWCNGSVFGIQNSSGLLFVFMLQTFEFKDDDKMVFKTAWVSSLAMGMIFLCCPIASVFTDIIGCRKTAVVGAAVGFIGLMSSSFVSSIEPLYLTYGIIFACGCSFAYQPSLVILGHYFKKRLGLVNGIVTAGSSLFTILLPLLLKVLIKETNLFNTLRILCVFMFVLILAGFTYRPLDSNAKDKESESSRFSLFSRKKLSPPKKLFNFSIFKVTAYAVWAVGIPVALFGYFVPYVHLVLSFFFIGLMSMMIPLCRVFGALVAVCLIMGLFDGCFISIMAPIAFALVGAQDVSQAIGFLLGLMSIPMTIGPPLAGLLRDKLGSYNVAFYLAGVPPLIGGAVLCFIPWIHDKKQREIQKTAGGEKMEKMLGNQNSLLSSSSEIFKKESDSVI</sequence>
<comment type="catalytic activity">
    <reaction evidence="9">
        <text>L-thyroxine(out) = L-thyroxine(in)</text>
        <dbReference type="Rhea" id="RHEA:71819"/>
        <dbReference type="ChEBI" id="CHEBI:58448"/>
    </reaction>
    <physiologicalReaction direction="left-to-right" evidence="9">
        <dbReference type="Rhea" id="RHEA:71820"/>
    </physiologicalReaction>
    <physiologicalReaction direction="right-to-left" evidence="9">
        <dbReference type="Rhea" id="RHEA:71821"/>
    </physiologicalReaction>
</comment>
<dbReference type="GeneID" id="101590496"/>
<feature type="transmembrane region" description="Helical" evidence="11">
    <location>
        <begin position="365"/>
        <end position="384"/>
    </location>
</feature>
<feature type="transmembrane region" description="Helical" evidence="11">
    <location>
        <begin position="163"/>
        <end position="186"/>
    </location>
</feature>
<dbReference type="PANTHER" id="PTHR11360:SF119">
    <property type="entry name" value="MONOCARBOXYLATE TRANSPORTER 10"/>
    <property type="match status" value="1"/>
</dbReference>
<feature type="transmembrane region" description="Helical" evidence="11">
    <location>
        <begin position="193"/>
        <end position="215"/>
    </location>
</feature>
<evidence type="ECO:0000256" key="6">
    <source>
        <dbReference type="ARBA" id="ARBA00022989"/>
    </source>
</evidence>
<keyword evidence="6 11" id="KW-1133">Transmembrane helix</keyword>
<feature type="transmembrane region" description="Helical" evidence="11">
    <location>
        <begin position="139"/>
        <end position="157"/>
    </location>
</feature>
<feature type="region of interest" description="Disordered" evidence="10">
    <location>
        <begin position="1"/>
        <end position="57"/>
    </location>
</feature>
<evidence type="ECO:0000313" key="13">
    <source>
        <dbReference type="RefSeq" id="XP_023578071.1"/>
    </source>
</evidence>
<evidence type="ECO:0000256" key="1">
    <source>
        <dbReference type="ARBA" id="ARBA00004651"/>
    </source>
</evidence>
<dbReference type="InterPro" id="IPR036259">
    <property type="entry name" value="MFS_trans_sf"/>
</dbReference>
<feature type="transmembrane region" description="Helical" evidence="11">
    <location>
        <begin position="227"/>
        <end position="245"/>
    </location>
</feature>
<evidence type="ECO:0000256" key="10">
    <source>
        <dbReference type="SAM" id="MobiDB-lite"/>
    </source>
</evidence>
<dbReference type="InterPro" id="IPR011701">
    <property type="entry name" value="MFS"/>
</dbReference>
<keyword evidence="7 11" id="KW-0472">Membrane</keyword>
<keyword evidence="12" id="KW-1185">Reference proteome</keyword>
<proteinExistence type="inferred from homology"/>
<dbReference type="SUPFAM" id="SSF103473">
    <property type="entry name" value="MFS general substrate transporter"/>
    <property type="match status" value="1"/>
</dbReference>
<evidence type="ECO:0000256" key="5">
    <source>
        <dbReference type="ARBA" id="ARBA00022692"/>
    </source>
</evidence>
<name>A0A6P6F0L3_OCTDE</name>
<feature type="transmembrane region" description="Helical" evidence="11">
    <location>
        <begin position="396"/>
        <end position="418"/>
    </location>
</feature>
<comment type="similarity">
    <text evidence="2">Belongs to the major facilitator superfamily. Monocarboxylate porter (TC 2.A.1.13) family.</text>
</comment>
<reference evidence="13" key="1">
    <citation type="submission" date="2025-08" db="UniProtKB">
        <authorList>
            <consortium name="RefSeq"/>
        </authorList>
    </citation>
    <scope>IDENTIFICATION</scope>
</reference>
<evidence type="ECO:0000256" key="9">
    <source>
        <dbReference type="ARBA" id="ARBA00051690"/>
    </source>
</evidence>
<dbReference type="Gene3D" id="1.20.1250.20">
    <property type="entry name" value="MFS general substrate transporter like domains"/>
    <property type="match status" value="2"/>
</dbReference>
<dbReference type="CTD" id="117247"/>
<dbReference type="AlphaFoldDB" id="A0A6P6F0L3"/>
<evidence type="ECO:0000256" key="7">
    <source>
        <dbReference type="ARBA" id="ARBA00023136"/>
    </source>
</evidence>
<feature type="transmembrane region" description="Helical" evidence="11">
    <location>
        <begin position="276"/>
        <end position="299"/>
    </location>
</feature>
<dbReference type="InterPro" id="IPR050327">
    <property type="entry name" value="Proton-linked_MCT"/>
</dbReference>
<feature type="compositionally biased region" description="Basic and acidic residues" evidence="10">
    <location>
        <begin position="42"/>
        <end position="57"/>
    </location>
</feature>
<evidence type="ECO:0000256" key="11">
    <source>
        <dbReference type="SAM" id="Phobius"/>
    </source>
</evidence>
<dbReference type="PANTHER" id="PTHR11360">
    <property type="entry name" value="MONOCARBOXYLATE TRANSPORTER"/>
    <property type="match status" value="1"/>
</dbReference>